<keyword evidence="4 7" id="KW-0255">Endonuclease</keyword>
<comment type="similarity">
    <text evidence="1 7">Belongs to the endoribonuclease YbeY family.</text>
</comment>
<keyword evidence="2 7" id="KW-0540">Nuclease</keyword>
<dbReference type="PANTHER" id="PTHR46986">
    <property type="entry name" value="ENDORIBONUCLEASE YBEY, CHLOROPLASTIC"/>
    <property type="match status" value="1"/>
</dbReference>
<name>A0A2R8C9Q2_9RHOB</name>
<dbReference type="NCBIfam" id="TIGR00043">
    <property type="entry name" value="rRNA maturation RNase YbeY"/>
    <property type="match status" value="1"/>
</dbReference>
<evidence type="ECO:0000256" key="6">
    <source>
        <dbReference type="ARBA" id="ARBA00022833"/>
    </source>
</evidence>
<evidence type="ECO:0000256" key="1">
    <source>
        <dbReference type="ARBA" id="ARBA00010875"/>
    </source>
</evidence>
<dbReference type="GO" id="GO:0004521">
    <property type="term" value="F:RNA endonuclease activity"/>
    <property type="evidence" value="ECO:0007669"/>
    <property type="project" value="UniProtKB-UniRule"/>
</dbReference>
<evidence type="ECO:0000313" key="8">
    <source>
        <dbReference type="EMBL" id="SPJ29171.1"/>
    </source>
</evidence>
<keyword evidence="9" id="KW-1185">Reference proteome</keyword>
<dbReference type="RefSeq" id="WP_108788299.1">
    <property type="nucleotide sequence ID" value="NZ_ONZG01000006.1"/>
</dbReference>
<dbReference type="Pfam" id="PF02130">
    <property type="entry name" value="YbeY"/>
    <property type="match status" value="1"/>
</dbReference>
<reference evidence="9" key="1">
    <citation type="submission" date="2018-03" db="EMBL/GenBank/DDBJ databases">
        <authorList>
            <person name="Rodrigo-Torres L."/>
            <person name="Arahal R. D."/>
            <person name="Lucena T."/>
        </authorList>
    </citation>
    <scope>NUCLEOTIDE SEQUENCE [LARGE SCALE GENOMIC DNA]</scope>
    <source>
        <strain evidence="9">CECT 7615</strain>
    </source>
</reference>
<evidence type="ECO:0000313" key="9">
    <source>
        <dbReference type="Proteomes" id="UP000244898"/>
    </source>
</evidence>
<evidence type="ECO:0000256" key="4">
    <source>
        <dbReference type="ARBA" id="ARBA00022759"/>
    </source>
</evidence>
<dbReference type="SUPFAM" id="SSF55486">
    <property type="entry name" value="Metalloproteases ('zincins'), catalytic domain"/>
    <property type="match status" value="1"/>
</dbReference>
<accession>A0A2R8C9Q2</accession>
<evidence type="ECO:0000256" key="7">
    <source>
        <dbReference type="HAMAP-Rule" id="MF_00009"/>
    </source>
</evidence>
<dbReference type="GO" id="GO:0005737">
    <property type="term" value="C:cytoplasm"/>
    <property type="evidence" value="ECO:0007669"/>
    <property type="project" value="UniProtKB-SubCell"/>
</dbReference>
<feature type="binding site" evidence="7">
    <location>
        <position position="127"/>
    </location>
    <ligand>
        <name>Zn(2+)</name>
        <dbReference type="ChEBI" id="CHEBI:29105"/>
        <note>catalytic</note>
    </ligand>
</feature>
<dbReference type="Gene3D" id="3.40.390.30">
    <property type="entry name" value="Metalloproteases ('zincins'), catalytic domain"/>
    <property type="match status" value="1"/>
</dbReference>
<keyword evidence="6 7" id="KW-0862">Zinc</keyword>
<evidence type="ECO:0000256" key="5">
    <source>
        <dbReference type="ARBA" id="ARBA00022801"/>
    </source>
</evidence>
<evidence type="ECO:0000256" key="3">
    <source>
        <dbReference type="ARBA" id="ARBA00022723"/>
    </source>
</evidence>
<dbReference type="AlphaFoldDB" id="A0A2R8C9Q2"/>
<feature type="binding site" evidence="7">
    <location>
        <position position="131"/>
    </location>
    <ligand>
        <name>Zn(2+)</name>
        <dbReference type="ChEBI" id="CHEBI:29105"/>
        <note>catalytic</note>
    </ligand>
</feature>
<keyword evidence="3 7" id="KW-0479">Metal-binding</keyword>
<dbReference type="GO" id="GO:0008270">
    <property type="term" value="F:zinc ion binding"/>
    <property type="evidence" value="ECO:0007669"/>
    <property type="project" value="UniProtKB-UniRule"/>
</dbReference>
<dbReference type="EC" id="3.1.-.-" evidence="7"/>
<dbReference type="EMBL" id="ONZG01000006">
    <property type="protein sequence ID" value="SPJ29171.1"/>
    <property type="molecule type" value="Genomic_DNA"/>
</dbReference>
<dbReference type="InterPro" id="IPR023091">
    <property type="entry name" value="MetalPrtase_cat_dom_sf_prd"/>
</dbReference>
<keyword evidence="7" id="KW-0698">rRNA processing</keyword>
<proteinExistence type="inferred from homology"/>
<sequence length="165" mass="17822">MLDIAIEDDRWQTAGLEALAERAATQTLGHQGLDADEAEISLLACDDDRIAVLNAEFRDKPTPTNVLSWPAQELAAVEAGGHPAQPEPDFMGELALGDIAISYDTCAREAQAAGKPMVDHVTHLIVHGVLHLLGYDHIRDADATVMEALEVEILGKMGINNPYME</sequence>
<dbReference type="OrthoDB" id="9807740at2"/>
<feature type="binding site" evidence="7">
    <location>
        <position position="137"/>
    </location>
    <ligand>
        <name>Zn(2+)</name>
        <dbReference type="ChEBI" id="CHEBI:29105"/>
        <note>catalytic</note>
    </ligand>
</feature>
<dbReference type="HAMAP" id="MF_00009">
    <property type="entry name" value="Endoribonucl_YbeY"/>
    <property type="match status" value="1"/>
</dbReference>
<dbReference type="PANTHER" id="PTHR46986:SF1">
    <property type="entry name" value="ENDORIBONUCLEASE YBEY, CHLOROPLASTIC"/>
    <property type="match status" value="1"/>
</dbReference>
<comment type="function">
    <text evidence="7">Single strand-specific metallo-endoribonuclease involved in late-stage 70S ribosome quality control and in maturation of the 3' terminus of the 16S rRNA.</text>
</comment>
<dbReference type="GO" id="GO:0004222">
    <property type="term" value="F:metalloendopeptidase activity"/>
    <property type="evidence" value="ECO:0007669"/>
    <property type="project" value="InterPro"/>
</dbReference>
<keyword evidence="5 7" id="KW-0378">Hydrolase</keyword>
<comment type="cofactor">
    <cofactor evidence="7">
        <name>Zn(2+)</name>
        <dbReference type="ChEBI" id="CHEBI:29105"/>
    </cofactor>
    <text evidence="7">Binds 1 zinc ion.</text>
</comment>
<protein>
    <recommendedName>
        <fullName evidence="7">Endoribonuclease YbeY</fullName>
        <ecNumber evidence="7">3.1.-.-</ecNumber>
    </recommendedName>
</protein>
<comment type="subcellular location">
    <subcellularLocation>
        <location evidence="7">Cytoplasm</location>
    </subcellularLocation>
</comment>
<keyword evidence="7" id="KW-0963">Cytoplasm</keyword>
<dbReference type="GO" id="GO:0006364">
    <property type="term" value="P:rRNA processing"/>
    <property type="evidence" value="ECO:0007669"/>
    <property type="project" value="UniProtKB-UniRule"/>
</dbReference>
<evidence type="ECO:0000256" key="2">
    <source>
        <dbReference type="ARBA" id="ARBA00022722"/>
    </source>
</evidence>
<dbReference type="PROSITE" id="PS01306">
    <property type="entry name" value="UPF0054"/>
    <property type="match status" value="1"/>
</dbReference>
<gene>
    <name evidence="7 8" type="primary">ybeY</name>
    <name evidence="8" type="ORF">TRM7615_02683</name>
</gene>
<keyword evidence="7" id="KW-0690">Ribosome biogenesis</keyword>
<dbReference type="InterPro" id="IPR002036">
    <property type="entry name" value="YbeY"/>
</dbReference>
<dbReference type="Proteomes" id="UP000244898">
    <property type="component" value="Unassembled WGS sequence"/>
</dbReference>
<dbReference type="InterPro" id="IPR020549">
    <property type="entry name" value="YbeY_CS"/>
</dbReference>
<organism evidence="8 9">
    <name type="scientific">Falsiruegeria mediterranea M17</name>
    <dbReference type="NCBI Taxonomy" id="1200281"/>
    <lineage>
        <taxon>Bacteria</taxon>
        <taxon>Pseudomonadati</taxon>
        <taxon>Pseudomonadota</taxon>
        <taxon>Alphaproteobacteria</taxon>
        <taxon>Rhodobacterales</taxon>
        <taxon>Roseobacteraceae</taxon>
        <taxon>Falsiruegeria</taxon>
    </lineage>
</organism>